<dbReference type="GeneID" id="106477899"/>
<keyword evidence="1" id="KW-1185">Reference proteome</keyword>
<dbReference type="RefSeq" id="XP_013793872.1">
    <property type="nucleotide sequence ID" value="XM_013938418.1"/>
</dbReference>
<name>A0ABM1C4A2_LIMPO</name>
<feature type="non-terminal residue" evidence="2">
    <location>
        <position position="109"/>
    </location>
</feature>
<reference evidence="2" key="1">
    <citation type="submission" date="2025-08" db="UniProtKB">
        <authorList>
            <consortium name="RefSeq"/>
        </authorList>
    </citation>
    <scope>IDENTIFICATION</scope>
    <source>
        <tissue evidence="2">Muscle</tissue>
    </source>
</reference>
<sequence length="109" mass="12455">MFGKKPSCSNTSSTPKRARKGISLDYKLDVLKRFDAREELLLKSKSKTLGLCYLYTQTTVGTIGYNKEKIKGSAKVATPLSARTLYFHRSEVMPNMERLLSVWIEYQIQ</sequence>
<accession>A0ABM1C4A2</accession>
<proteinExistence type="predicted"/>
<protein>
    <submittedName>
        <fullName evidence="2">CENPB DNA-binding domain-containing protein 1-like</fullName>
    </submittedName>
</protein>
<dbReference type="Proteomes" id="UP000694941">
    <property type="component" value="Unplaced"/>
</dbReference>
<evidence type="ECO:0000313" key="1">
    <source>
        <dbReference type="Proteomes" id="UP000694941"/>
    </source>
</evidence>
<evidence type="ECO:0000313" key="2">
    <source>
        <dbReference type="RefSeq" id="XP_013793872.1"/>
    </source>
</evidence>
<gene>
    <name evidence="2" type="primary">LOC106477899</name>
</gene>
<organism evidence="1 2">
    <name type="scientific">Limulus polyphemus</name>
    <name type="common">Atlantic horseshoe crab</name>
    <dbReference type="NCBI Taxonomy" id="6850"/>
    <lineage>
        <taxon>Eukaryota</taxon>
        <taxon>Metazoa</taxon>
        <taxon>Ecdysozoa</taxon>
        <taxon>Arthropoda</taxon>
        <taxon>Chelicerata</taxon>
        <taxon>Merostomata</taxon>
        <taxon>Xiphosura</taxon>
        <taxon>Limulidae</taxon>
        <taxon>Limulus</taxon>
    </lineage>
</organism>